<dbReference type="AlphaFoldDB" id="A0A1M5VTM1"/>
<dbReference type="RefSeq" id="WP_159430414.1">
    <property type="nucleotide sequence ID" value="NZ_FQXO01000074.1"/>
</dbReference>
<dbReference type="OrthoDB" id="9796740at2"/>
<reference evidence="3" key="1">
    <citation type="submission" date="2016-11" db="EMBL/GenBank/DDBJ databases">
        <authorList>
            <person name="Varghese N."/>
            <person name="Submissions S."/>
        </authorList>
    </citation>
    <scope>NUCLEOTIDE SEQUENCE [LARGE SCALE GENOMIC DNA]</scope>
    <source>
        <strain evidence="3">DSM 13643</strain>
    </source>
</reference>
<dbReference type="InterPro" id="IPR019301">
    <property type="entry name" value="Flagellar_prot_FlgJ_N"/>
</dbReference>
<protein>
    <submittedName>
        <fullName evidence="2">Flagellar protein FlgJ</fullName>
    </submittedName>
</protein>
<evidence type="ECO:0000259" key="1">
    <source>
        <dbReference type="Pfam" id="PF10135"/>
    </source>
</evidence>
<proteinExistence type="predicted"/>
<keyword evidence="2" id="KW-0969">Cilium</keyword>
<evidence type="ECO:0000313" key="2">
    <source>
        <dbReference type="EMBL" id="SHH78557.1"/>
    </source>
</evidence>
<dbReference type="Proteomes" id="UP000183967">
    <property type="component" value="Unassembled WGS sequence"/>
</dbReference>
<feature type="domain" description="Flagellar protein FlgJ N-terminal" evidence="1">
    <location>
        <begin position="56"/>
        <end position="105"/>
    </location>
</feature>
<keyword evidence="2" id="KW-0282">Flagellum</keyword>
<accession>A0A1M5VTM1</accession>
<keyword evidence="3" id="KW-1185">Reference proteome</keyword>
<name>A0A1M5VTM1_9FIRM</name>
<sequence>MLNINSIINKSNIQNDQTNISNLKKKIDNVQKIQDDKELMKVCKEFESIFTHMLLKQMRSTIPDGGFIEKTTAREMFEDMYDQEMAKMVSEKGQGIGLAKILYEQLRRK</sequence>
<organism evidence="2 3">
    <name type="scientific">Caloranaerobacter azorensis DSM 13643</name>
    <dbReference type="NCBI Taxonomy" id="1121264"/>
    <lineage>
        <taxon>Bacteria</taxon>
        <taxon>Bacillati</taxon>
        <taxon>Bacillota</taxon>
        <taxon>Tissierellia</taxon>
        <taxon>Tissierellales</taxon>
        <taxon>Thermohalobacteraceae</taxon>
        <taxon>Caloranaerobacter</taxon>
    </lineage>
</organism>
<dbReference type="Pfam" id="PF10135">
    <property type="entry name" value="Rod-binding"/>
    <property type="match status" value="1"/>
</dbReference>
<keyword evidence="2" id="KW-0966">Cell projection</keyword>
<evidence type="ECO:0000313" key="3">
    <source>
        <dbReference type="Proteomes" id="UP000183967"/>
    </source>
</evidence>
<dbReference type="EMBL" id="FQXO01000074">
    <property type="protein sequence ID" value="SHH78557.1"/>
    <property type="molecule type" value="Genomic_DNA"/>
</dbReference>
<gene>
    <name evidence="2" type="ORF">SAMN02745135_02119</name>
</gene>